<evidence type="ECO:0000313" key="2">
    <source>
        <dbReference type="Proteomes" id="UP001227268"/>
    </source>
</evidence>
<proteinExistence type="predicted"/>
<comment type="caution">
    <text evidence="1">The sequence shown here is derived from an EMBL/GenBank/DDBJ whole genome shotgun (WGS) entry which is preliminary data.</text>
</comment>
<organism evidence="1 2">
    <name type="scientific">Naganishia friedmannii</name>
    <dbReference type="NCBI Taxonomy" id="89922"/>
    <lineage>
        <taxon>Eukaryota</taxon>
        <taxon>Fungi</taxon>
        <taxon>Dikarya</taxon>
        <taxon>Basidiomycota</taxon>
        <taxon>Agaricomycotina</taxon>
        <taxon>Tremellomycetes</taxon>
        <taxon>Filobasidiales</taxon>
        <taxon>Filobasidiaceae</taxon>
        <taxon>Naganishia</taxon>
    </lineage>
</organism>
<accession>A0ACC2V489</accession>
<dbReference type="EMBL" id="JASBWT010000028">
    <property type="protein sequence ID" value="KAJ9093846.1"/>
    <property type="molecule type" value="Genomic_DNA"/>
</dbReference>
<keyword evidence="2" id="KW-1185">Reference proteome</keyword>
<evidence type="ECO:0000313" key="1">
    <source>
        <dbReference type="EMBL" id="KAJ9093846.1"/>
    </source>
</evidence>
<name>A0ACC2V489_9TREE</name>
<gene>
    <name evidence="1" type="ORF">QFC21_006217</name>
</gene>
<reference evidence="1" key="1">
    <citation type="submission" date="2023-04" db="EMBL/GenBank/DDBJ databases">
        <title>Draft Genome sequencing of Naganishia species isolated from polar environments using Oxford Nanopore Technology.</title>
        <authorList>
            <person name="Leo P."/>
            <person name="Venkateswaran K."/>
        </authorList>
    </citation>
    <scope>NUCLEOTIDE SEQUENCE</scope>
    <source>
        <strain evidence="1">MNA-CCFEE 5423</strain>
    </source>
</reference>
<dbReference type="Proteomes" id="UP001227268">
    <property type="component" value="Unassembled WGS sequence"/>
</dbReference>
<protein>
    <submittedName>
        <fullName evidence="1">Uncharacterized protein</fullName>
    </submittedName>
</protein>
<sequence>MLERDIPERGLKPLRQARLFNGGKYQASRNGSMPLLPPELINEVALHLRSTFQWRALANVNETCRVVREVTLPVLYETVVWEKDEDPVEAPWRQTKQKPGWKYTKYLFLHENSFDALQRYENSESGLPLPLDAFPRLFPQLIFIMLVADPFYISRSPLEDDVAINFRVHLYGEITPMDMVVRSCTRTANPPPRWKVPWQTVLDHWDRKPESQADQLITWYYHRAQMIALHKHARYITNDIYPLEFLQHKKSRTDPFEWEFEAQDEHGYDISPKLDLRLLNKEDQAWDETLQGVIWLLQTNSLMAGVLDDHRPGAEVDCRSEMVMPLVQTYATQKPSEFFLTVVDDISVQQFVALTHSIVDYVKSIPKITQFTHVEPRGVSFIEIRAREVDDEAETFVHRHRATFVINVDKSVQPQRAYFWVTVHAETRHEGGEGEAERVELVSFNTRHELGPYEYRQRWN</sequence>